<gene>
    <name evidence="2" type="ORF">HNR53_004500</name>
</gene>
<sequence>MSYKLQIGEMKANYLTDKEIWGHFNFIFSTKSKNSTTYKFVLIKSLIENLYNVNENLELSYDNLFSSFSKIYWNLVIHHNLNQINKIGNRAEVQTILLDAQLKYSIPNTFVFDKLSDGLQTKIINKVKKKCKINVMGAIYGDTNGTIYDFDNKKEFIRFNPSFYSFFQRFQRVVKYITNYHLALFLEKYNEDADTSKLLLKVENVSKRSSLDPYYQVLSSFYDGKCFYCGKRINKKEQSHVDHFIPWSFVQSDQLWNLVIACSSCNLTKNDKLATVSFLNELIDRNQQLLILDEIKNRNDMRVYSGQKLQQLYEYSIDNGYTDIWTPKRKFGNQ</sequence>
<organism evidence="2 3">
    <name type="scientific">Bacillus benzoevorans</name>
    <dbReference type="NCBI Taxonomy" id="1456"/>
    <lineage>
        <taxon>Bacteria</taxon>
        <taxon>Bacillati</taxon>
        <taxon>Bacillota</taxon>
        <taxon>Bacilli</taxon>
        <taxon>Bacillales</taxon>
        <taxon>Bacillaceae</taxon>
        <taxon>Bacillus</taxon>
    </lineage>
</organism>
<dbReference type="AlphaFoldDB" id="A0A7X0LXM7"/>
<comment type="caution">
    <text evidence="2">The sequence shown here is derived from an EMBL/GenBank/DDBJ whole genome shotgun (WGS) entry which is preliminary data.</text>
</comment>
<protein>
    <recommendedName>
        <fullName evidence="1">HNH nuclease domain-containing protein</fullName>
    </recommendedName>
</protein>
<dbReference type="Gene3D" id="1.10.30.50">
    <property type="match status" value="1"/>
</dbReference>
<evidence type="ECO:0000313" key="2">
    <source>
        <dbReference type="EMBL" id="MBB6447790.1"/>
    </source>
</evidence>
<dbReference type="RefSeq" id="WP_184530071.1">
    <property type="nucleotide sequence ID" value="NZ_JACHGK010000029.1"/>
</dbReference>
<keyword evidence="3" id="KW-1185">Reference proteome</keyword>
<name>A0A7X0LXM7_9BACI</name>
<proteinExistence type="predicted"/>
<dbReference type="CDD" id="cd00085">
    <property type="entry name" value="HNHc"/>
    <property type="match status" value="1"/>
</dbReference>
<dbReference type="Pfam" id="PF13395">
    <property type="entry name" value="HNH_4"/>
    <property type="match status" value="1"/>
</dbReference>
<dbReference type="SMART" id="SM00507">
    <property type="entry name" value="HNHc"/>
    <property type="match status" value="1"/>
</dbReference>
<dbReference type="EMBL" id="JACHGK010000029">
    <property type="protein sequence ID" value="MBB6447790.1"/>
    <property type="molecule type" value="Genomic_DNA"/>
</dbReference>
<dbReference type="InterPro" id="IPR003615">
    <property type="entry name" value="HNH_nuc"/>
</dbReference>
<accession>A0A7X0LXM7</accession>
<evidence type="ECO:0000313" key="3">
    <source>
        <dbReference type="Proteomes" id="UP000531594"/>
    </source>
</evidence>
<dbReference type="Proteomes" id="UP000531594">
    <property type="component" value="Unassembled WGS sequence"/>
</dbReference>
<reference evidence="2 3" key="1">
    <citation type="submission" date="2020-08" db="EMBL/GenBank/DDBJ databases">
        <title>Genomic Encyclopedia of Type Strains, Phase IV (KMG-IV): sequencing the most valuable type-strain genomes for metagenomic binning, comparative biology and taxonomic classification.</title>
        <authorList>
            <person name="Goeker M."/>
        </authorList>
    </citation>
    <scope>NUCLEOTIDE SEQUENCE [LARGE SCALE GENOMIC DNA]</scope>
    <source>
        <strain evidence="2 3">DSM 5391</strain>
    </source>
</reference>
<evidence type="ECO:0000259" key="1">
    <source>
        <dbReference type="SMART" id="SM00507"/>
    </source>
</evidence>
<feature type="domain" description="HNH nuclease" evidence="1">
    <location>
        <begin position="213"/>
        <end position="267"/>
    </location>
</feature>